<evidence type="ECO:0000256" key="3">
    <source>
        <dbReference type="ARBA" id="ARBA00022833"/>
    </source>
</evidence>
<reference evidence="7" key="1">
    <citation type="submission" date="2010-06" db="EMBL/GenBank/DDBJ databases">
        <authorList>
            <person name="Jiang H."/>
            <person name="Abraham K."/>
            <person name="Ali S."/>
            <person name="Alsbrooks S.L."/>
            <person name="Anim B.N."/>
            <person name="Anosike U.S."/>
            <person name="Attaway T."/>
            <person name="Bandaranaike D.P."/>
            <person name="Battles P.K."/>
            <person name="Bell S.N."/>
            <person name="Bell A.V."/>
            <person name="Beltran B."/>
            <person name="Bickham C."/>
            <person name="Bustamante Y."/>
            <person name="Caleb T."/>
            <person name="Canada A."/>
            <person name="Cardenas V."/>
            <person name="Carter K."/>
            <person name="Chacko J."/>
            <person name="Chandrabose M.N."/>
            <person name="Chavez D."/>
            <person name="Chavez A."/>
            <person name="Chen L."/>
            <person name="Chu H.-S."/>
            <person name="Claassen K.J."/>
            <person name="Cockrell R."/>
            <person name="Collins M."/>
            <person name="Cooper J.A."/>
            <person name="Cree A."/>
            <person name="Curry S.M."/>
            <person name="Da Y."/>
            <person name="Dao M.D."/>
            <person name="Das B."/>
            <person name="Davila M.-L."/>
            <person name="Davy-Carroll L."/>
            <person name="Denson S."/>
            <person name="Dinh H."/>
            <person name="Ebong V.E."/>
            <person name="Edwards J.R."/>
            <person name="Egan A."/>
            <person name="El-Daye J."/>
            <person name="Escobedo L."/>
            <person name="Fernandez S."/>
            <person name="Fernando P.R."/>
            <person name="Flagg N."/>
            <person name="Forbes L.D."/>
            <person name="Fowler R.G."/>
            <person name="Fu Q."/>
            <person name="Gabisi R.A."/>
            <person name="Ganer J."/>
            <person name="Garbino Pronczuk A."/>
            <person name="Garcia R.M."/>
            <person name="Garner T."/>
            <person name="Garrett T.E."/>
            <person name="Gonzalez D.A."/>
            <person name="Hamid H."/>
            <person name="Hawkins E.S."/>
            <person name="Hirani K."/>
            <person name="Hogues M.E."/>
            <person name="Hollins B."/>
            <person name="Hsiao C.-H."/>
            <person name="Jabil R."/>
            <person name="James M.L."/>
            <person name="Jhangiani S.N."/>
            <person name="Johnson B."/>
            <person name="Johnson Q."/>
            <person name="Joshi V."/>
            <person name="Kalu J.B."/>
            <person name="Kam C."/>
            <person name="Kashfia A."/>
            <person name="Keebler J."/>
            <person name="Kisamo H."/>
            <person name="Kovar C.L."/>
            <person name="Lago L.A."/>
            <person name="Lai C.-Y."/>
            <person name="Laidlaw J."/>
            <person name="Lara F."/>
            <person name="Le T.-K."/>
            <person name="Lee S.L."/>
            <person name="Legall F.H."/>
            <person name="Lemon S.J."/>
            <person name="Lewis L.R."/>
            <person name="Li B."/>
            <person name="Liu Y."/>
            <person name="Liu Y.-S."/>
            <person name="Lopez J."/>
            <person name="Lozado R.J."/>
            <person name="Lu J."/>
            <person name="Madu R.C."/>
            <person name="Maheshwari M."/>
            <person name="Maheshwari R."/>
            <person name="Malloy K."/>
            <person name="Martinez E."/>
            <person name="Mathew T."/>
            <person name="Mercado I.C."/>
            <person name="Mercado C."/>
            <person name="Meyer B."/>
            <person name="Montgomery K."/>
            <person name="Morgan M.B."/>
            <person name="Munidasa M."/>
            <person name="Nazareth L.V."/>
            <person name="Nelson J."/>
            <person name="Ng B.M."/>
            <person name="Nguyen N.B."/>
            <person name="Nguyen P.Q."/>
            <person name="Nguyen T."/>
            <person name="Obregon M."/>
            <person name="Okwuonu G.O."/>
            <person name="Onwere C.G."/>
            <person name="Orozco G."/>
            <person name="Parra A."/>
            <person name="Patel S."/>
            <person name="Patil S."/>
            <person name="Perez A."/>
            <person name="Perez Y."/>
            <person name="Pham C."/>
            <person name="Primus E.L."/>
            <person name="Pu L.-L."/>
            <person name="Puazo M."/>
            <person name="Qin X."/>
            <person name="Quiroz J.B."/>
            <person name="Reese J."/>
            <person name="Richards S."/>
            <person name="Rives C.M."/>
            <person name="Robberts R."/>
            <person name="Ruiz S.J."/>
            <person name="Ruiz M.J."/>
            <person name="Santibanez J."/>
            <person name="Schneider B.W."/>
            <person name="Sisson I."/>
            <person name="Smith M."/>
            <person name="Sodergren E."/>
            <person name="Song X.-Z."/>
            <person name="Song B.B."/>
            <person name="Summersgill H."/>
            <person name="Thelus R."/>
            <person name="Thornton R.D."/>
            <person name="Trejos Z.Y."/>
            <person name="Usmani K."/>
            <person name="Vattathil S."/>
            <person name="Villasana D."/>
            <person name="Walker D.L."/>
            <person name="Wang S."/>
            <person name="Wang K."/>
            <person name="White C.S."/>
            <person name="Williams A.C."/>
            <person name="Williamson J."/>
            <person name="Wilson K."/>
            <person name="Woghiren I.O."/>
            <person name="Woodworth J.R."/>
            <person name="Worley K.C."/>
            <person name="Wright R.A."/>
            <person name="Wu W."/>
            <person name="Young L."/>
            <person name="Zhang L."/>
            <person name="Zhang J."/>
            <person name="Zhu Y."/>
            <person name="Muzny D.M."/>
            <person name="Weinstock G."/>
            <person name="Gibbs R.A."/>
        </authorList>
    </citation>
    <scope>NUCLEOTIDE SEQUENCE [LARGE SCALE GENOMIC DNA]</scope>
    <source>
        <strain evidence="7">LSR1</strain>
    </source>
</reference>
<proteinExistence type="predicted"/>
<evidence type="ECO:0000259" key="5">
    <source>
        <dbReference type="PROSITE" id="PS50157"/>
    </source>
</evidence>
<name>A0A8R2H6B0_ACYPI</name>
<dbReference type="OrthoDB" id="10004641at2759"/>
<feature type="domain" description="C2H2-type" evidence="5">
    <location>
        <begin position="58"/>
        <end position="86"/>
    </location>
</feature>
<dbReference type="PROSITE" id="PS50157">
    <property type="entry name" value="ZINC_FINGER_C2H2_2"/>
    <property type="match status" value="2"/>
</dbReference>
<dbReference type="SMART" id="SM00355">
    <property type="entry name" value="ZnF_C2H2"/>
    <property type="match status" value="2"/>
</dbReference>
<dbReference type="GO" id="GO:0005634">
    <property type="term" value="C:nucleus"/>
    <property type="evidence" value="ECO:0007669"/>
    <property type="project" value="UniProtKB-ARBA"/>
</dbReference>
<protein>
    <recommendedName>
        <fullName evidence="5">C2H2-type domain-containing protein</fullName>
    </recommendedName>
</protein>
<dbReference type="Proteomes" id="UP000007819">
    <property type="component" value="Chromosome A2"/>
</dbReference>
<reference evidence="6" key="2">
    <citation type="submission" date="2022-06" db="UniProtKB">
        <authorList>
            <consortium name="EnsemblMetazoa"/>
        </authorList>
    </citation>
    <scope>IDENTIFICATION</scope>
</reference>
<dbReference type="GO" id="GO:0008270">
    <property type="term" value="F:zinc ion binding"/>
    <property type="evidence" value="ECO:0007669"/>
    <property type="project" value="UniProtKB-KW"/>
</dbReference>
<keyword evidence="1" id="KW-0479">Metal-binding</keyword>
<dbReference type="AlphaFoldDB" id="A0A8R2H6B0"/>
<accession>A0A8R2H6B0</accession>
<evidence type="ECO:0000256" key="2">
    <source>
        <dbReference type="ARBA" id="ARBA00022771"/>
    </source>
</evidence>
<evidence type="ECO:0000256" key="4">
    <source>
        <dbReference type="PROSITE-ProRule" id="PRU00042"/>
    </source>
</evidence>
<keyword evidence="3" id="KW-0862">Zinc</keyword>
<evidence type="ECO:0000313" key="7">
    <source>
        <dbReference type="Proteomes" id="UP000007819"/>
    </source>
</evidence>
<keyword evidence="7" id="KW-1185">Reference proteome</keyword>
<dbReference type="EnsemblMetazoa" id="XM_016806923.2">
    <property type="protein sequence ID" value="XP_016662412.1"/>
    <property type="gene ID" value="LOC100570568"/>
</dbReference>
<organism evidence="6 7">
    <name type="scientific">Acyrthosiphon pisum</name>
    <name type="common">Pea aphid</name>
    <dbReference type="NCBI Taxonomy" id="7029"/>
    <lineage>
        <taxon>Eukaryota</taxon>
        <taxon>Metazoa</taxon>
        <taxon>Ecdysozoa</taxon>
        <taxon>Arthropoda</taxon>
        <taxon>Hexapoda</taxon>
        <taxon>Insecta</taxon>
        <taxon>Pterygota</taxon>
        <taxon>Neoptera</taxon>
        <taxon>Paraneoptera</taxon>
        <taxon>Hemiptera</taxon>
        <taxon>Sternorrhyncha</taxon>
        <taxon>Aphidomorpha</taxon>
        <taxon>Aphidoidea</taxon>
        <taxon>Aphididae</taxon>
        <taxon>Macrosiphini</taxon>
        <taxon>Acyrthosiphon</taxon>
    </lineage>
</organism>
<dbReference type="PROSITE" id="PS00028">
    <property type="entry name" value="ZINC_FINGER_C2H2_1"/>
    <property type="match status" value="1"/>
</dbReference>
<evidence type="ECO:0000256" key="1">
    <source>
        <dbReference type="ARBA" id="ARBA00022723"/>
    </source>
</evidence>
<dbReference type="Pfam" id="PF00096">
    <property type="entry name" value="zf-C2H2"/>
    <property type="match status" value="2"/>
</dbReference>
<sequence>MSRLYEKICFKTSLEKTYDFNNMFNGHDYICKKCGKMYMHRGSLQRHSKFECGITPKFGCGFCGRKFSQRSNLSRHMADIHRNSFKEFNNKRLVFCIIFYKNYLIILHYMNVSICCIVSTGIQR</sequence>
<dbReference type="RefSeq" id="XP_016662412.1">
    <property type="nucleotide sequence ID" value="XM_016806923.1"/>
</dbReference>
<dbReference type="InterPro" id="IPR013087">
    <property type="entry name" value="Znf_C2H2_type"/>
</dbReference>
<dbReference type="Gene3D" id="3.30.160.60">
    <property type="entry name" value="Classic Zinc Finger"/>
    <property type="match status" value="1"/>
</dbReference>
<dbReference type="FunFam" id="3.30.160.60:FF:000446">
    <property type="entry name" value="Zinc finger protein"/>
    <property type="match status" value="1"/>
</dbReference>
<dbReference type="GeneID" id="100570568"/>
<dbReference type="SUPFAM" id="SSF57667">
    <property type="entry name" value="beta-beta-alpha zinc fingers"/>
    <property type="match status" value="1"/>
</dbReference>
<evidence type="ECO:0000313" key="6">
    <source>
        <dbReference type="EnsemblMetazoa" id="XP_016662412.1"/>
    </source>
</evidence>
<feature type="domain" description="C2H2-type" evidence="5">
    <location>
        <begin position="29"/>
        <end position="56"/>
    </location>
</feature>
<keyword evidence="2 4" id="KW-0863">Zinc-finger</keyword>
<dbReference type="InterPro" id="IPR036236">
    <property type="entry name" value="Znf_C2H2_sf"/>
</dbReference>